<dbReference type="SUPFAM" id="SSF52172">
    <property type="entry name" value="CheY-like"/>
    <property type="match status" value="2"/>
</dbReference>
<dbReference type="SUPFAM" id="SSF55874">
    <property type="entry name" value="ATPase domain of HSP90 chaperone/DNA topoisomerase II/histidine kinase"/>
    <property type="match status" value="1"/>
</dbReference>
<dbReference type="PROSITE" id="PS50112">
    <property type="entry name" value="PAS"/>
    <property type="match status" value="1"/>
</dbReference>
<evidence type="ECO:0000256" key="4">
    <source>
        <dbReference type="ARBA" id="ARBA00022777"/>
    </source>
</evidence>
<keyword evidence="3 6" id="KW-0597">Phosphoprotein</keyword>
<feature type="domain" description="PAC" evidence="12">
    <location>
        <begin position="213"/>
        <end position="265"/>
    </location>
</feature>
<evidence type="ECO:0000256" key="2">
    <source>
        <dbReference type="ARBA" id="ARBA00012438"/>
    </source>
</evidence>
<feature type="domain" description="PAS" evidence="11">
    <location>
        <begin position="139"/>
        <end position="210"/>
    </location>
</feature>
<feature type="coiled-coil region" evidence="7">
    <location>
        <begin position="256"/>
        <end position="283"/>
    </location>
</feature>
<comment type="catalytic activity">
    <reaction evidence="1">
        <text>ATP + protein L-histidine = ADP + protein N-phospho-L-histidine.</text>
        <dbReference type="EC" id="2.7.13.3"/>
    </reaction>
</comment>
<dbReference type="SMART" id="SM00388">
    <property type="entry name" value="HisKA"/>
    <property type="match status" value="1"/>
</dbReference>
<dbReference type="RefSeq" id="WP_127022680.1">
    <property type="nucleotide sequence ID" value="NZ_RSCK01000008.1"/>
</dbReference>
<dbReference type="Gene3D" id="1.10.287.130">
    <property type="match status" value="1"/>
</dbReference>
<dbReference type="InterPro" id="IPR011006">
    <property type="entry name" value="CheY-like_superfamily"/>
</dbReference>
<feature type="modified residue" description="4-aspartylphosphate" evidence="6">
    <location>
        <position position="708"/>
    </location>
</feature>
<protein>
    <recommendedName>
        <fullName evidence="2">histidine kinase</fullName>
        <ecNumber evidence="2">2.7.13.3</ecNumber>
    </recommendedName>
</protein>
<dbReference type="AlphaFoldDB" id="A0AB37UP30"/>
<dbReference type="PANTHER" id="PTHR43547">
    <property type="entry name" value="TWO-COMPONENT HISTIDINE KINASE"/>
    <property type="match status" value="1"/>
</dbReference>
<feature type="region of interest" description="Disordered" evidence="8">
    <location>
        <begin position="390"/>
        <end position="453"/>
    </location>
</feature>
<evidence type="ECO:0000256" key="6">
    <source>
        <dbReference type="PROSITE-ProRule" id="PRU00169"/>
    </source>
</evidence>
<dbReference type="InterPro" id="IPR000700">
    <property type="entry name" value="PAS-assoc_C"/>
</dbReference>
<feature type="domain" description="Histidine kinase" evidence="9">
    <location>
        <begin position="290"/>
        <end position="622"/>
    </location>
</feature>
<dbReference type="CDD" id="cd00082">
    <property type="entry name" value="HisKA"/>
    <property type="match status" value="1"/>
</dbReference>
<keyword evidence="7" id="KW-0175">Coiled coil</keyword>
<feature type="compositionally biased region" description="Polar residues" evidence="8">
    <location>
        <begin position="429"/>
        <end position="451"/>
    </location>
</feature>
<sequence>MMSLKFLILEDSILDAELITALLAESEIECESIQVKTRSEFQVALERGGFDLILSDYSLPGFDGISALGMARQLCPDVPFIFVTATMGEEVAIETLKGGATDYVLKQRLERLIPAVERSLREAAERRARVVAEAELNRREEEFRALVENSPDIIARFDRDLRHLYVNPVVAQATGKPPEMYVGKTHAEVGVSPEICTLWQSSLRQVFATQKEDFFEYDFPAPGNGIRYYQTRVVPEFNPDGSVQTLLAITRDITQSKLAEQALRAREAQLQQQAEELKRANQVKDEFLAVLSHELRSPLNAILGWAKLLRTRKFSPEIFNRALETIERNAQLQTRLIEDLLDISRIIRGKLTLNPQPINLETVITNALETVGLSAQTKCIELVFEGAGSRESGVGSREERQGGQGGQEGTRGPHDRREWGLGGEGGQGSNSSHQPLATSHSQLPTTNNQQPIVLGDPSRLQQIVWNLLSNAIKFTPSGGRVEVKLQLSTVAPTTTIREQGTWECREQGEEGRGAEKQQLSTVNCQPSQSLALASTIDNQQPTTNYAQIAVTDTGIGISAEFLPHIFDYFRQADASITRSYGGLGLGLAIVRHLVELHGGTVCAESLGVGQGATFRVMLPLLETVEFGIQNSEFGINDTQLPCTGAQPCARTDSRLNNIQVLVVEDDRDTREFLALTLEEYGAQSIVVDSAVAALEALEKSLPDILVSDIGMPATDGYTFIQKVRTLPPEQGGKIPAIALTAYAREQDRDRAIAAGFQIHLAKPVVSDELVEAIGQLISDQ</sequence>
<comment type="caution">
    <text evidence="13">The sequence shown here is derived from an EMBL/GenBank/DDBJ whole genome shotgun (WGS) entry which is preliminary data.</text>
</comment>
<dbReference type="PANTHER" id="PTHR43547:SF2">
    <property type="entry name" value="HYBRID SIGNAL TRANSDUCTION HISTIDINE KINASE C"/>
    <property type="match status" value="1"/>
</dbReference>
<evidence type="ECO:0000259" key="12">
    <source>
        <dbReference type="PROSITE" id="PS50113"/>
    </source>
</evidence>
<keyword evidence="4" id="KW-0418">Kinase</keyword>
<dbReference type="SUPFAM" id="SSF47384">
    <property type="entry name" value="Homodimeric domain of signal transducing histidine kinase"/>
    <property type="match status" value="1"/>
</dbReference>
<dbReference type="PROSITE" id="PS50109">
    <property type="entry name" value="HIS_KIN"/>
    <property type="match status" value="1"/>
</dbReference>
<evidence type="ECO:0000259" key="9">
    <source>
        <dbReference type="PROSITE" id="PS50109"/>
    </source>
</evidence>
<keyword evidence="14" id="KW-1185">Reference proteome</keyword>
<keyword evidence="5" id="KW-0902">Two-component regulatory system</keyword>
<feature type="domain" description="Response regulatory" evidence="10">
    <location>
        <begin position="5"/>
        <end position="121"/>
    </location>
</feature>
<dbReference type="Proteomes" id="UP000282574">
    <property type="component" value="Unassembled WGS sequence"/>
</dbReference>
<dbReference type="InterPro" id="IPR003594">
    <property type="entry name" value="HATPase_dom"/>
</dbReference>
<name>A0AB37UP30_9CYAN</name>
<dbReference type="InterPro" id="IPR003661">
    <property type="entry name" value="HisK_dim/P_dom"/>
</dbReference>
<dbReference type="CDD" id="cd17580">
    <property type="entry name" value="REC_2_DhkD-like"/>
    <property type="match status" value="1"/>
</dbReference>
<dbReference type="Gene3D" id="3.30.565.10">
    <property type="entry name" value="Histidine kinase-like ATPase, C-terminal domain"/>
    <property type="match status" value="1"/>
</dbReference>
<dbReference type="InterPro" id="IPR001789">
    <property type="entry name" value="Sig_transdc_resp-reg_receiver"/>
</dbReference>
<evidence type="ECO:0000256" key="7">
    <source>
        <dbReference type="SAM" id="Coils"/>
    </source>
</evidence>
<evidence type="ECO:0000259" key="11">
    <source>
        <dbReference type="PROSITE" id="PS50112"/>
    </source>
</evidence>
<dbReference type="InterPro" id="IPR036890">
    <property type="entry name" value="HATPase_C_sf"/>
</dbReference>
<dbReference type="InterPro" id="IPR000014">
    <property type="entry name" value="PAS"/>
</dbReference>
<dbReference type="InterPro" id="IPR035965">
    <property type="entry name" value="PAS-like_dom_sf"/>
</dbReference>
<gene>
    <name evidence="13" type="ORF">DSM107010_14340</name>
</gene>
<evidence type="ECO:0000259" key="10">
    <source>
        <dbReference type="PROSITE" id="PS50110"/>
    </source>
</evidence>
<dbReference type="Pfam" id="PF00072">
    <property type="entry name" value="Response_reg"/>
    <property type="match status" value="2"/>
</dbReference>
<dbReference type="PRINTS" id="PR00344">
    <property type="entry name" value="BCTRLSENSOR"/>
</dbReference>
<dbReference type="GO" id="GO:0000155">
    <property type="term" value="F:phosphorelay sensor kinase activity"/>
    <property type="evidence" value="ECO:0007669"/>
    <property type="project" value="InterPro"/>
</dbReference>
<reference evidence="13 14" key="1">
    <citation type="journal article" date="2019" name="Genome Biol. Evol.">
        <title>Day and night: Metabolic profiles and evolutionary relationships of six axenic non-marine cyanobacteria.</title>
        <authorList>
            <person name="Will S.E."/>
            <person name="Henke P."/>
            <person name="Boedeker C."/>
            <person name="Huang S."/>
            <person name="Brinkmann H."/>
            <person name="Rohde M."/>
            <person name="Jarek M."/>
            <person name="Friedl T."/>
            <person name="Seufert S."/>
            <person name="Schumacher M."/>
            <person name="Overmann J."/>
            <person name="Neumann-Schaal M."/>
            <person name="Petersen J."/>
        </authorList>
    </citation>
    <scope>NUCLEOTIDE SEQUENCE [LARGE SCALE GENOMIC DNA]</scope>
    <source>
        <strain evidence="13 14">SAG 39.79</strain>
    </source>
</reference>
<dbReference type="Gene3D" id="3.30.450.20">
    <property type="entry name" value="PAS domain"/>
    <property type="match status" value="1"/>
</dbReference>
<proteinExistence type="predicted"/>
<feature type="modified residue" description="4-aspartylphosphate" evidence="6">
    <location>
        <position position="56"/>
    </location>
</feature>
<dbReference type="CDD" id="cd00130">
    <property type="entry name" value="PAS"/>
    <property type="match status" value="1"/>
</dbReference>
<evidence type="ECO:0000313" key="14">
    <source>
        <dbReference type="Proteomes" id="UP000282574"/>
    </source>
</evidence>
<dbReference type="InterPro" id="IPR004358">
    <property type="entry name" value="Sig_transdc_His_kin-like_C"/>
</dbReference>
<dbReference type="Pfam" id="PF02518">
    <property type="entry name" value="HATPase_c"/>
    <property type="match status" value="2"/>
</dbReference>
<evidence type="ECO:0000256" key="1">
    <source>
        <dbReference type="ARBA" id="ARBA00000085"/>
    </source>
</evidence>
<dbReference type="PROSITE" id="PS50113">
    <property type="entry name" value="PAC"/>
    <property type="match status" value="1"/>
</dbReference>
<evidence type="ECO:0000256" key="3">
    <source>
        <dbReference type="ARBA" id="ARBA00022553"/>
    </source>
</evidence>
<accession>A0AB37UP30</accession>
<dbReference type="Gene3D" id="3.40.50.2300">
    <property type="match status" value="2"/>
</dbReference>
<evidence type="ECO:0000256" key="8">
    <source>
        <dbReference type="SAM" id="MobiDB-lite"/>
    </source>
</evidence>
<dbReference type="InterPro" id="IPR036097">
    <property type="entry name" value="HisK_dim/P_sf"/>
</dbReference>
<dbReference type="NCBIfam" id="TIGR00229">
    <property type="entry name" value="sensory_box"/>
    <property type="match status" value="1"/>
</dbReference>
<dbReference type="Pfam" id="PF08448">
    <property type="entry name" value="PAS_4"/>
    <property type="match status" value="1"/>
</dbReference>
<dbReference type="SUPFAM" id="SSF55785">
    <property type="entry name" value="PYP-like sensor domain (PAS domain)"/>
    <property type="match status" value="1"/>
</dbReference>
<dbReference type="InterPro" id="IPR013656">
    <property type="entry name" value="PAS_4"/>
</dbReference>
<dbReference type="SMART" id="SM00448">
    <property type="entry name" value="REC"/>
    <property type="match status" value="2"/>
</dbReference>
<dbReference type="SMART" id="SM00387">
    <property type="entry name" value="HATPase_c"/>
    <property type="match status" value="1"/>
</dbReference>
<evidence type="ECO:0000256" key="5">
    <source>
        <dbReference type="ARBA" id="ARBA00023012"/>
    </source>
</evidence>
<dbReference type="Pfam" id="PF00512">
    <property type="entry name" value="HisKA"/>
    <property type="match status" value="1"/>
</dbReference>
<dbReference type="EMBL" id="RSCK01000008">
    <property type="protein sequence ID" value="RUT13172.1"/>
    <property type="molecule type" value="Genomic_DNA"/>
</dbReference>
<dbReference type="InterPro" id="IPR005467">
    <property type="entry name" value="His_kinase_dom"/>
</dbReference>
<organism evidence="13 14">
    <name type="scientific">Chroococcidiopsis cubana SAG 39.79</name>
    <dbReference type="NCBI Taxonomy" id="388085"/>
    <lineage>
        <taxon>Bacteria</taxon>
        <taxon>Bacillati</taxon>
        <taxon>Cyanobacteriota</taxon>
        <taxon>Cyanophyceae</taxon>
        <taxon>Chroococcidiopsidales</taxon>
        <taxon>Chroococcidiopsidaceae</taxon>
        <taxon>Chroococcidiopsis</taxon>
    </lineage>
</organism>
<keyword evidence="4" id="KW-0808">Transferase</keyword>
<dbReference type="EC" id="2.7.13.3" evidence="2"/>
<feature type="domain" description="Response regulatory" evidence="10">
    <location>
        <begin position="659"/>
        <end position="777"/>
    </location>
</feature>
<evidence type="ECO:0000313" key="13">
    <source>
        <dbReference type="EMBL" id="RUT13172.1"/>
    </source>
</evidence>
<dbReference type="SMART" id="SM00091">
    <property type="entry name" value="PAS"/>
    <property type="match status" value="1"/>
</dbReference>
<dbReference type="CDD" id="cd00156">
    <property type="entry name" value="REC"/>
    <property type="match status" value="1"/>
</dbReference>
<dbReference type="PROSITE" id="PS50110">
    <property type="entry name" value="RESPONSE_REGULATORY"/>
    <property type="match status" value="2"/>
</dbReference>